<dbReference type="PANTHER" id="PTHR14969:SF13">
    <property type="entry name" value="AT30094P"/>
    <property type="match status" value="1"/>
</dbReference>
<proteinExistence type="predicted"/>
<dbReference type="InterPro" id="IPR036938">
    <property type="entry name" value="PAP2/HPO_sf"/>
</dbReference>
<feature type="transmembrane region" description="Helical" evidence="1">
    <location>
        <begin position="55"/>
        <end position="76"/>
    </location>
</feature>
<organism evidence="3">
    <name type="scientific">uncultured Prevotella sp</name>
    <dbReference type="NCBI Taxonomy" id="159272"/>
    <lineage>
        <taxon>Bacteria</taxon>
        <taxon>Pseudomonadati</taxon>
        <taxon>Bacteroidota</taxon>
        <taxon>Bacteroidia</taxon>
        <taxon>Bacteroidales</taxon>
        <taxon>Prevotellaceae</taxon>
        <taxon>Prevotella</taxon>
        <taxon>environmental samples</taxon>
    </lineage>
</organism>
<feature type="transmembrane region" description="Helical" evidence="1">
    <location>
        <begin position="205"/>
        <end position="221"/>
    </location>
</feature>
<dbReference type="GO" id="GO:0042392">
    <property type="term" value="F:sphingosine-1-phosphate phosphatase activity"/>
    <property type="evidence" value="ECO:0007669"/>
    <property type="project" value="TreeGrafter"/>
</dbReference>
<reference evidence="3" key="1">
    <citation type="journal article" date="2020" name="J. ISSAAS">
        <title>Lactobacilli and other gastrointestinal microbiota of Peromyscus leucopus, reservoir host for agents of Lyme disease and other zoonoses in North America.</title>
        <authorList>
            <person name="Milovic A."/>
            <person name="Bassam K."/>
            <person name="Shao H."/>
            <person name="Chatzistamou I."/>
            <person name="Tufts D.M."/>
            <person name="Diuk-Wasser M."/>
            <person name="Barbour A.G."/>
        </authorList>
    </citation>
    <scope>NUCLEOTIDE SEQUENCE</scope>
    <source>
        <strain evidence="3">LL70</strain>
    </source>
</reference>
<keyword evidence="1" id="KW-0812">Transmembrane</keyword>
<keyword evidence="1" id="KW-0472">Membrane</keyword>
<keyword evidence="3" id="KW-0378">Hydrolase</keyword>
<dbReference type="EMBL" id="MN990733">
    <property type="protein sequence ID" value="QIM10107.1"/>
    <property type="molecule type" value="Genomic_DNA"/>
</dbReference>
<feature type="transmembrane region" description="Helical" evidence="1">
    <location>
        <begin position="31"/>
        <end position="48"/>
    </location>
</feature>
<dbReference type="SUPFAM" id="SSF48317">
    <property type="entry name" value="Acid phosphatase/Vanadium-dependent haloperoxidase"/>
    <property type="match status" value="1"/>
</dbReference>
<dbReference type="EC" id="3.1.-.-" evidence="3"/>
<name>A0A6G8F1I5_9BACT</name>
<evidence type="ECO:0000256" key="1">
    <source>
        <dbReference type="SAM" id="Phobius"/>
    </source>
</evidence>
<dbReference type="SMART" id="SM00014">
    <property type="entry name" value="acidPPc"/>
    <property type="match status" value="1"/>
</dbReference>
<feature type="transmembrane region" description="Helical" evidence="1">
    <location>
        <begin position="155"/>
        <end position="177"/>
    </location>
</feature>
<keyword evidence="1" id="KW-1133">Transmembrane helix</keyword>
<dbReference type="PANTHER" id="PTHR14969">
    <property type="entry name" value="SPHINGOSINE-1-PHOSPHATE PHOSPHOHYDROLASE"/>
    <property type="match status" value="1"/>
</dbReference>
<gene>
    <name evidence="3" type="primary">lpxF</name>
    <name evidence="3" type="ORF">Prevot485_2060</name>
</gene>
<accession>A0A6G8F1I5</accession>
<evidence type="ECO:0000313" key="3">
    <source>
        <dbReference type="EMBL" id="QIM10107.1"/>
    </source>
</evidence>
<evidence type="ECO:0000259" key="2">
    <source>
        <dbReference type="SMART" id="SM00014"/>
    </source>
</evidence>
<protein>
    <submittedName>
        <fullName evidence="3">Lipid A 4'-phosphatase</fullName>
        <ecNumber evidence="3">3.1.-.-</ecNumber>
    </submittedName>
</protein>
<feature type="transmembrane region" description="Helical" evidence="1">
    <location>
        <begin position="120"/>
        <end position="143"/>
    </location>
</feature>
<dbReference type="Pfam" id="PF01569">
    <property type="entry name" value="PAP2"/>
    <property type="match status" value="1"/>
</dbReference>
<sequence>MMDVIDKIGIDYLFGSGSAILDNVALTLTDAWTWLPLYVALLVLIIRNNDSMRQIGVCFCFAVLCVAMASLMANAVVKPLVERPRPCNTPEVMYLAQIAGDMHSKDFSFFSSHAANTMAVAVYFSLLVRSCGLSVTLLLWSLINCWTRLYLGQHYLTDILVGMMWGVTSGVLSYMLFLKVFRKISPSLNFVSSQYTRSGYSRPDIDTVLSVFILTVAYALIPNL</sequence>
<dbReference type="Gene3D" id="1.20.144.10">
    <property type="entry name" value="Phosphatidic acid phosphatase type 2/haloperoxidase"/>
    <property type="match status" value="2"/>
</dbReference>
<dbReference type="AlphaFoldDB" id="A0A6G8F1I5"/>
<feature type="domain" description="Phosphatidic acid phosphatase type 2/haloperoxidase" evidence="2">
    <location>
        <begin position="59"/>
        <end position="174"/>
    </location>
</feature>
<dbReference type="InterPro" id="IPR000326">
    <property type="entry name" value="PAP2/HPO"/>
</dbReference>